<dbReference type="Pfam" id="PF13769">
    <property type="entry name" value="Virulence_fact"/>
    <property type="match status" value="1"/>
</dbReference>
<proteinExistence type="predicted"/>
<protein>
    <submittedName>
        <fullName evidence="2">Unannotated protein</fullName>
    </submittedName>
</protein>
<evidence type="ECO:0000313" key="2">
    <source>
        <dbReference type="EMBL" id="CAB4760321.1"/>
    </source>
</evidence>
<accession>A0A6J6UK54</accession>
<organism evidence="2">
    <name type="scientific">freshwater metagenome</name>
    <dbReference type="NCBI Taxonomy" id="449393"/>
    <lineage>
        <taxon>unclassified sequences</taxon>
        <taxon>metagenomes</taxon>
        <taxon>ecological metagenomes</taxon>
    </lineage>
</organism>
<evidence type="ECO:0000259" key="1">
    <source>
        <dbReference type="Pfam" id="PF13769"/>
    </source>
</evidence>
<reference evidence="2" key="1">
    <citation type="submission" date="2020-05" db="EMBL/GenBank/DDBJ databases">
        <authorList>
            <person name="Chiriac C."/>
            <person name="Salcher M."/>
            <person name="Ghai R."/>
            <person name="Kavagutti S V."/>
        </authorList>
    </citation>
    <scope>NUCLEOTIDE SEQUENCE</scope>
</reference>
<name>A0A6J6UK54_9ZZZZ</name>
<dbReference type="EMBL" id="CAEZYW010000352">
    <property type="protein sequence ID" value="CAB4760321.1"/>
    <property type="molecule type" value="Genomic_DNA"/>
</dbReference>
<sequence>MAEVQVTRWHEIPSLVTARDGDDTVKIPMPPRFQEAIDEAAMRAGAVDSDAYLEGWTRGEWQVMEGSAAEAADHVSRELDTTWNNEALNGLVDTYGPPGETNE</sequence>
<dbReference type="AlphaFoldDB" id="A0A6J6UK54"/>
<gene>
    <name evidence="2" type="ORF">UFOPK2786_01802</name>
</gene>
<dbReference type="InterPro" id="IPR025989">
    <property type="entry name" value="Virulence_F_dom"/>
</dbReference>
<feature type="domain" description="Virulence factor" evidence="1">
    <location>
        <begin position="9"/>
        <end position="92"/>
    </location>
</feature>